<keyword evidence="3" id="KW-0804">Transcription</keyword>
<dbReference type="RefSeq" id="WP_389358523.1">
    <property type="nucleotide sequence ID" value="NZ_JBIACK010000001.1"/>
</dbReference>
<name>A0ABW6KAG5_9BACI</name>
<dbReference type="EMBL" id="JBIACK010000001">
    <property type="protein sequence ID" value="MFE8699918.1"/>
    <property type="molecule type" value="Genomic_DNA"/>
</dbReference>
<dbReference type="InterPro" id="IPR000253">
    <property type="entry name" value="FHA_dom"/>
</dbReference>
<organism evidence="7 8">
    <name type="scientific">Cytobacillus spartinae</name>
    <dbReference type="NCBI Taxonomy" id="3299023"/>
    <lineage>
        <taxon>Bacteria</taxon>
        <taxon>Bacillati</taxon>
        <taxon>Bacillota</taxon>
        <taxon>Bacilli</taxon>
        <taxon>Bacillales</taxon>
        <taxon>Bacillaceae</taxon>
        <taxon>Cytobacillus</taxon>
    </lineage>
</organism>
<evidence type="ECO:0000313" key="8">
    <source>
        <dbReference type="Proteomes" id="UP001601059"/>
    </source>
</evidence>
<dbReference type="Pfam" id="PF00498">
    <property type="entry name" value="FHA"/>
    <property type="match status" value="1"/>
</dbReference>
<feature type="domain" description="OmpR/PhoB-type" evidence="6">
    <location>
        <begin position="120"/>
        <end position="223"/>
    </location>
</feature>
<dbReference type="CDD" id="cd00383">
    <property type="entry name" value="trans_reg_C"/>
    <property type="match status" value="1"/>
</dbReference>
<sequence>MKAPTYIIVETGSPFERGAFIPLQKEKVIIGRKVKNWTPDISFNNIYVSRKHLEIYSKNESFYIKDLNSKHGTFLNHQPLVPHEEKPLKDADQISISEDSIKFTFSTATMDLTADLGPAIQKHLIEHEFQLDPIKQEIFVFNHTYAFSEKEYKGIELLLTKCDQFVTVEELKKCVWVERMLEPEVIPDVSSEEMNALIYRIRKKTNDIFFIENVRGKGYILSFN</sequence>
<evidence type="ECO:0000256" key="3">
    <source>
        <dbReference type="ARBA" id="ARBA00023163"/>
    </source>
</evidence>
<dbReference type="CDD" id="cd00060">
    <property type="entry name" value="FHA"/>
    <property type="match status" value="1"/>
</dbReference>
<dbReference type="Gene3D" id="2.60.200.20">
    <property type="match status" value="1"/>
</dbReference>
<dbReference type="SUPFAM" id="SSF49879">
    <property type="entry name" value="SMAD/FHA domain"/>
    <property type="match status" value="1"/>
</dbReference>
<gene>
    <name evidence="7" type="ORF">ACFYKX_04695</name>
</gene>
<accession>A0ABW6KAG5</accession>
<feature type="DNA-binding region" description="OmpR/PhoB-type" evidence="4">
    <location>
        <begin position="120"/>
        <end position="223"/>
    </location>
</feature>
<dbReference type="InterPro" id="IPR001867">
    <property type="entry name" value="OmpR/PhoB-type_DNA-bd"/>
</dbReference>
<dbReference type="InterPro" id="IPR016032">
    <property type="entry name" value="Sig_transdc_resp-reg_C-effctor"/>
</dbReference>
<protein>
    <submittedName>
        <fullName evidence="7">FHA domain-containing protein</fullName>
    </submittedName>
</protein>
<keyword evidence="1" id="KW-0805">Transcription regulation</keyword>
<dbReference type="Gene3D" id="1.10.10.10">
    <property type="entry name" value="Winged helix-like DNA-binding domain superfamily/Winged helix DNA-binding domain"/>
    <property type="match status" value="1"/>
</dbReference>
<dbReference type="InterPro" id="IPR008984">
    <property type="entry name" value="SMAD_FHA_dom_sf"/>
</dbReference>
<dbReference type="PANTHER" id="PTHR23308">
    <property type="entry name" value="NUCLEAR INHIBITOR OF PROTEIN PHOSPHATASE-1"/>
    <property type="match status" value="1"/>
</dbReference>
<dbReference type="PROSITE" id="PS51755">
    <property type="entry name" value="OMPR_PHOB"/>
    <property type="match status" value="1"/>
</dbReference>
<dbReference type="InterPro" id="IPR050923">
    <property type="entry name" value="Cell_Proc_Reg/RNA_Proc"/>
</dbReference>
<evidence type="ECO:0000259" key="5">
    <source>
        <dbReference type="PROSITE" id="PS50006"/>
    </source>
</evidence>
<dbReference type="Proteomes" id="UP001601059">
    <property type="component" value="Unassembled WGS sequence"/>
</dbReference>
<evidence type="ECO:0000256" key="2">
    <source>
        <dbReference type="ARBA" id="ARBA00023125"/>
    </source>
</evidence>
<dbReference type="Pfam" id="PF00486">
    <property type="entry name" value="Trans_reg_C"/>
    <property type="match status" value="1"/>
</dbReference>
<evidence type="ECO:0000313" key="7">
    <source>
        <dbReference type="EMBL" id="MFE8699918.1"/>
    </source>
</evidence>
<evidence type="ECO:0000256" key="4">
    <source>
        <dbReference type="PROSITE-ProRule" id="PRU01091"/>
    </source>
</evidence>
<feature type="domain" description="FHA" evidence="5">
    <location>
        <begin position="28"/>
        <end position="80"/>
    </location>
</feature>
<dbReference type="InterPro" id="IPR036388">
    <property type="entry name" value="WH-like_DNA-bd_sf"/>
</dbReference>
<dbReference type="SMART" id="SM00862">
    <property type="entry name" value="Trans_reg_C"/>
    <property type="match status" value="1"/>
</dbReference>
<keyword evidence="8" id="KW-1185">Reference proteome</keyword>
<evidence type="ECO:0000256" key="1">
    <source>
        <dbReference type="ARBA" id="ARBA00023015"/>
    </source>
</evidence>
<reference evidence="7 8" key="1">
    <citation type="submission" date="2024-08" db="EMBL/GenBank/DDBJ databases">
        <title>Two novel Cytobacillus novel species.</title>
        <authorList>
            <person name="Liu G."/>
        </authorList>
    </citation>
    <scope>NUCLEOTIDE SEQUENCE [LARGE SCALE GENOMIC DNA]</scope>
    <source>
        <strain evidence="7 8">FJAT-54145</strain>
    </source>
</reference>
<keyword evidence="2 4" id="KW-0238">DNA-binding</keyword>
<dbReference type="SUPFAM" id="SSF46894">
    <property type="entry name" value="C-terminal effector domain of the bipartite response regulators"/>
    <property type="match status" value="1"/>
</dbReference>
<dbReference type="SMART" id="SM00240">
    <property type="entry name" value="FHA"/>
    <property type="match status" value="1"/>
</dbReference>
<proteinExistence type="predicted"/>
<comment type="caution">
    <text evidence="7">The sequence shown here is derived from an EMBL/GenBank/DDBJ whole genome shotgun (WGS) entry which is preliminary data.</text>
</comment>
<dbReference type="PROSITE" id="PS50006">
    <property type="entry name" value="FHA_DOMAIN"/>
    <property type="match status" value="1"/>
</dbReference>
<evidence type="ECO:0000259" key="6">
    <source>
        <dbReference type="PROSITE" id="PS51755"/>
    </source>
</evidence>